<protein>
    <submittedName>
        <fullName evidence="1">Uncharacterized protein</fullName>
    </submittedName>
</protein>
<gene>
    <name evidence="1" type="ORF">Patl1_28283</name>
</gene>
<evidence type="ECO:0000313" key="2">
    <source>
        <dbReference type="Proteomes" id="UP001164250"/>
    </source>
</evidence>
<organism evidence="1 2">
    <name type="scientific">Pistacia atlantica</name>
    <dbReference type="NCBI Taxonomy" id="434234"/>
    <lineage>
        <taxon>Eukaryota</taxon>
        <taxon>Viridiplantae</taxon>
        <taxon>Streptophyta</taxon>
        <taxon>Embryophyta</taxon>
        <taxon>Tracheophyta</taxon>
        <taxon>Spermatophyta</taxon>
        <taxon>Magnoliopsida</taxon>
        <taxon>eudicotyledons</taxon>
        <taxon>Gunneridae</taxon>
        <taxon>Pentapetalae</taxon>
        <taxon>rosids</taxon>
        <taxon>malvids</taxon>
        <taxon>Sapindales</taxon>
        <taxon>Anacardiaceae</taxon>
        <taxon>Pistacia</taxon>
    </lineage>
</organism>
<proteinExistence type="predicted"/>
<sequence length="105" mass="12073">MDVEEAKIEEEVEAEEEEEEVSNHPIMKKADKKALTLEQMYKSKTMFVELNEPESANITCGDNSEIPVKGKGKILIRLKNGRHQFIYNIYYMPTMKSNVLSFANS</sequence>
<keyword evidence="2" id="KW-1185">Reference proteome</keyword>
<name>A0ACC1BET8_9ROSI</name>
<reference evidence="2" key="1">
    <citation type="journal article" date="2023" name="G3 (Bethesda)">
        <title>Genome assembly and association tests identify interacting loci associated with vigor, precocity, and sex in interspecific pistachio rootstocks.</title>
        <authorList>
            <person name="Palmer W."/>
            <person name="Jacygrad E."/>
            <person name="Sagayaradj S."/>
            <person name="Cavanaugh K."/>
            <person name="Han R."/>
            <person name="Bertier L."/>
            <person name="Beede B."/>
            <person name="Kafkas S."/>
            <person name="Golino D."/>
            <person name="Preece J."/>
            <person name="Michelmore R."/>
        </authorList>
    </citation>
    <scope>NUCLEOTIDE SEQUENCE [LARGE SCALE GENOMIC DNA]</scope>
</reference>
<dbReference type="Proteomes" id="UP001164250">
    <property type="component" value="Chromosome 5"/>
</dbReference>
<evidence type="ECO:0000313" key="1">
    <source>
        <dbReference type="EMBL" id="KAJ0097443.1"/>
    </source>
</evidence>
<dbReference type="EMBL" id="CM047901">
    <property type="protein sequence ID" value="KAJ0097443.1"/>
    <property type="molecule type" value="Genomic_DNA"/>
</dbReference>
<comment type="caution">
    <text evidence="1">The sequence shown here is derived from an EMBL/GenBank/DDBJ whole genome shotgun (WGS) entry which is preliminary data.</text>
</comment>
<accession>A0ACC1BET8</accession>